<dbReference type="PROSITE" id="PS50158">
    <property type="entry name" value="ZF_CCHC"/>
    <property type="match status" value="1"/>
</dbReference>
<organism evidence="5 6">
    <name type="scientific">Marasmius crinis-equi</name>
    <dbReference type="NCBI Taxonomy" id="585013"/>
    <lineage>
        <taxon>Eukaryota</taxon>
        <taxon>Fungi</taxon>
        <taxon>Dikarya</taxon>
        <taxon>Basidiomycota</taxon>
        <taxon>Agaricomycotina</taxon>
        <taxon>Agaricomycetes</taxon>
        <taxon>Agaricomycetidae</taxon>
        <taxon>Agaricales</taxon>
        <taxon>Marasmiineae</taxon>
        <taxon>Marasmiaceae</taxon>
        <taxon>Marasmius</taxon>
    </lineage>
</organism>
<sequence length="852" mass="95788">MSERRASSPGVRASGPVVDDGHDVPSGTDLVSPPEAALVNNGQGTGIDVDGPTIHREPIDNMSSSDDDEREARSWTSVTPRRRSSSYDDVNESISRPRNRLNGQNRYVLTDDQLAAVRRAEQTMSESERTRVRQRMDMLDADGNDGSGSEPSSDSSSENEPEPSAFNGNGKAVDPRNWGAAQLPEEELNVQRQKAEFEHYSRARKDKAKEVEPAQDSSESSESEPEPPKAKKTDRRVAREKAHRKSSKEHKKSHRARVRATSEALSDLVGNQIRDLVQEKPRKKIGSGSRVHYEVDHVPRPSELIASTNHLAKLLTPSKKKSRRGSKYRRREKGRSDPPTPSSSSSSSSDSDSDSSDGSSSSDSSSEYSPSDSEVSYSSSSSSDSGNRRSRRRRHHHRRKHHRKNHMLLKPVPPETYDGAPDVRAFIKFVTEAMAYLRDGRVPRNRRVFRISKYLTGRAYQFYLSVVANAPFDWRIQQFFTEIYNYCFPLTYRLDQRKKLKRSFQNEKPVRDYLAELNDLFNTVGLIDEREKVHKLWSGLTKKIQKGLWREKLNPEISTYDEVSRAAELIEIIENVDTGPDPGSNNRKKEKRNVPSNSNPSSNTNGSTSGNKSNGYGSRNSGNNNLNSNSHRGNPNAPRRGRFDSRKSNHRQSNQQKGNPQRRELTDKEKDEYRAAGKCFRCGETGHMSRQCPQGRTVSSSSGNTPPGISNIEIVDPEELRQLAETTEEITELSLGMMAWETMSENSEWESDLIEDYSDPESASEGSRASSPMPSLVTIDDSTSSEAAESDSGDSHPAIEDWELESVASCDVELADIFQYRECEFVPKETRRAYCPEWLHNVHTVLNGFIMK</sequence>
<proteinExistence type="predicted"/>
<dbReference type="SMART" id="SM00343">
    <property type="entry name" value="ZnF_C2HC"/>
    <property type="match status" value="1"/>
</dbReference>
<evidence type="ECO:0000256" key="3">
    <source>
        <dbReference type="SAM" id="MobiDB-lite"/>
    </source>
</evidence>
<feature type="compositionally biased region" description="Acidic residues" evidence="3">
    <location>
        <begin position="747"/>
        <end position="759"/>
    </location>
</feature>
<dbReference type="InterPro" id="IPR001878">
    <property type="entry name" value="Znf_CCHC"/>
</dbReference>
<keyword evidence="2" id="KW-0863">Zinc-finger</keyword>
<evidence type="ECO:0000256" key="2">
    <source>
        <dbReference type="PROSITE-ProRule" id="PRU00047"/>
    </source>
</evidence>
<dbReference type="PANTHER" id="PTHR15503:SF22">
    <property type="entry name" value="TRANSPOSON TY3-I GAG POLYPROTEIN"/>
    <property type="match status" value="1"/>
</dbReference>
<feature type="compositionally biased region" description="Basic and acidic residues" evidence="3">
    <location>
        <begin position="226"/>
        <end position="240"/>
    </location>
</feature>
<feature type="compositionally biased region" description="Polar residues" evidence="3">
    <location>
        <begin position="92"/>
        <end position="107"/>
    </location>
</feature>
<dbReference type="PANTHER" id="PTHR15503">
    <property type="entry name" value="LDOC1 RELATED"/>
    <property type="match status" value="1"/>
</dbReference>
<feature type="compositionally biased region" description="Basic residues" evidence="3">
    <location>
        <begin position="241"/>
        <end position="258"/>
    </location>
</feature>
<feature type="region of interest" description="Disordered" evidence="3">
    <location>
        <begin position="1"/>
        <end position="107"/>
    </location>
</feature>
<dbReference type="InterPro" id="IPR032567">
    <property type="entry name" value="RTL1-rel"/>
</dbReference>
<accession>A0ABR3ESG4</accession>
<feature type="region of interest" description="Disordered" evidence="3">
    <location>
        <begin position="746"/>
        <end position="797"/>
    </location>
</feature>
<dbReference type="Proteomes" id="UP001465976">
    <property type="component" value="Unassembled WGS sequence"/>
</dbReference>
<feature type="compositionally biased region" description="Low complexity" evidence="3">
    <location>
        <begin position="595"/>
        <end position="636"/>
    </location>
</feature>
<dbReference type="Gene3D" id="4.10.60.10">
    <property type="entry name" value="Zinc finger, CCHC-type"/>
    <property type="match status" value="1"/>
</dbReference>
<evidence type="ECO:0000256" key="1">
    <source>
        <dbReference type="ARBA" id="ARBA00022664"/>
    </source>
</evidence>
<feature type="region of interest" description="Disordered" evidence="3">
    <location>
        <begin position="683"/>
        <end position="711"/>
    </location>
</feature>
<feature type="compositionally biased region" description="Polar residues" evidence="3">
    <location>
        <begin position="691"/>
        <end position="708"/>
    </location>
</feature>
<keyword evidence="2" id="KW-0479">Metal-binding</keyword>
<comment type="caution">
    <text evidence="5">The sequence shown here is derived from an EMBL/GenBank/DDBJ whole genome shotgun (WGS) entry which is preliminary data.</text>
</comment>
<feature type="compositionally biased region" description="Polar residues" evidence="3">
    <location>
        <begin position="764"/>
        <end position="773"/>
    </location>
</feature>
<name>A0ABR3ESG4_9AGAR</name>
<feature type="region of interest" description="Disordered" evidence="3">
    <location>
        <begin position="119"/>
        <end position="415"/>
    </location>
</feature>
<dbReference type="Pfam" id="PF00098">
    <property type="entry name" value="zf-CCHC"/>
    <property type="match status" value="1"/>
</dbReference>
<keyword evidence="2" id="KW-0862">Zinc</keyword>
<feature type="compositionally biased region" description="Basic residues" evidence="3">
    <location>
        <begin position="318"/>
        <end position="333"/>
    </location>
</feature>
<feature type="domain" description="CCHC-type" evidence="4">
    <location>
        <begin position="678"/>
        <end position="694"/>
    </location>
</feature>
<reference evidence="5 6" key="1">
    <citation type="submission" date="2024-02" db="EMBL/GenBank/DDBJ databases">
        <title>A draft genome for the cacao thread blight pathogen Marasmius crinis-equi.</title>
        <authorList>
            <person name="Cohen S.P."/>
            <person name="Baruah I.K."/>
            <person name="Amoako-Attah I."/>
            <person name="Bukari Y."/>
            <person name="Meinhardt L.W."/>
            <person name="Bailey B.A."/>
        </authorList>
    </citation>
    <scope>NUCLEOTIDE SEQUENCE [LARGE SCALE GENOMIC DNA]</scope>
    <source>
        <strain evidence="5 6">GH-76</strain>
    </source>
</reference>
<feature type="compositionally biased region" description="Basic residues" evidence="3">
    <location>
        <begin position="388"/>
        <end position="407"/>
    </location>
</feature>
<feature type="compositionally biased region" description="Basic and acidic residues" evidence="3">
    <location>
        <begin position="291"/>
        <end position="300"/>
    </location>
</feature>
<keyword evidence="1" id="KW-0507">mRNA processing</keyword>
<evidence type="ECO:0000313" key="6">
    <source>
        <dbReference type="Proteomes" id="UP001465976"/>
    </source>
</evidence>
<evidence type="ECO:0000259" key="4">
    <source>
        <dbReference type="PROSITE" id="PS50158"/>
    </source>
</evidence>
<feature type="region of interest" description="Disordered" evidence="3">
    <location>
        <begin position="574"/>
        <end position="670"/>
    </location>
</feature>
<gene>
    <name evidence="5" type="ORF">V5O48_016195</name>
</gene>
<dbReference type="EMBL" id="JBAHYK010002108">
    <property type="protein sequence ID" value="KAL0565824.1"/>
    <property type="molecule type" value="Genomic_DNA"/>
</dbReference>
<dbReference type="InterPro" id="IPR036875">
    <property type="entry name" value="Znf_CCHC_sf"/>
</dbReference>
<feature type="compositionally biased region" description="Low complexity" evidence="3">
    <location>
        <begin position="342"/>
        <end position="385"/>
    </location>
</feature>
<feature type="compositionally biased region" description="Basic and acidic residues" evidence="3">
    <location>
        <begin position="119"/>
        <end position="138"/>
    </location>
</feature>
<feature type="compositionally biased region" description="Basic and acidic residues" evidence="3">
    <location>
        <begin position="661"/>
        <end position="670"/>
    </location>
</feature>
<feature type="compositionally biased region" description="Low complexity" evidence="3">
    <location>
        <begin position="147"/>
        <end position="164"/>
    </location>
</feature>
<feature type="compositionally biased region" description="Basic and acidic residues" evidence="3">
    <location>
        <begin position="193"/>
        <end position="212"/>
    </location>
</feature>
<dbReference type="SUPFAM" id="SSF57756">
    <property type="entry name" value="Retrovirus zinc finger-like domains"/>
    <property type="match status" value="1"/>
</dbReference>
<keyword evidence="6" id="KW-1185">Reference proteome</keyword>
<evidence type="ECO:0000313" key="5">
    <source>
        <dbReference type="EMBL" id="KAL0565824.1"/>
    </source>
</evidence>
<protein>
    <recommendedName>
        <fullName evidence="4">CCHC-type domain-containing protein</fullName>
    </recommendedName>
</protein>